<gene>
    <name evidence="2" type="ORF">CUNI_LOCUS14843</name>
</gene>
<feature type="region of interest" description="Disordered" evidence="1">
    <location>
        <begin position="273"/>
        <end position="299"/>
    </location>
</feature>
<feature type="compositionally biased region" description="Basic and acidic residues" evidence="1">
    <location>
        <begin position="987"/>
        <end position="998"/>
    </location>
</feature>
<accession>A0A8S3ZNE6</accession>
<feature type="compositionally biased region" description="Polar residues" evidence="1">
    <location>
        <begin position="178"/>
        <end position="194"/>
    </location>
</feature>
<feature type="compositionally biased region" description="Basic residues" evidence="1">
    <location>
        <begin position="1056"/>
        <end position="1074"/>
    </location>
</feature>
<feature type="compositionally biased region" description="Basic and acidic residues" evidence="1">
    <location>
        <begin position="401"/>
        <end position="426"/>
    </location>
</feature>
<keyword evidence="3" id="KW-1185">Reference proteome</keyword>
<feature type="compositionally biased region" description="Basic residues" evidence="1">
    <location>
        <begin position="1142"/>
        <end position="1151"/>
    </location>
</feature>
<feature type="region of interest" description="Disordered" evidence="1">
    <location>
        <begin position="888"/>
        <end position="909"/>
    </location>
</feature>
<reference evidence="2" key="1">
    <citation type="submission" date="2021-04" db="EMBL/GenBank/DDBJ databases">
        <authorList>
            <consortium name="Molecular Ecology Group"/>
        </authorList>
    </citation>
    <scope>NUCLEOTIDE SEQUENCE</scope>
</reference>
<dbReference type="AlphaFoldDB" id="A0A8S3ZNE6"/>
<feature type="region of interest" description="Disordered" evidence="1">
    <location>
        <begin position="801"/>
        <end position="825"/>
    </location>
</feature>
<protein>
    <submittedName>
        <fullName evidence="2">Uncharacterized protein</fullName>
    </submittedName>
</protein>
<feature type="region of interest" description="Disordered" evidence="1">
    <location>
        <begin position="1048"/>
        <end position="1157"/>
    </location>
</feature>
<evidence type="ECO:0000313" key="2">
    <source>
        <dbReference type="EMBL" id="CAG5129285.1"/>
    </source>
</evidence>
<feature type="region of interest" description="Disordered" evidence="1">
    <location>
        <begin position="210"/>
        <end position="229"/>
    </location>
</feature>
<evidence type="ECO:0000256" key="1">
    <source>
        <dbReference type="SAM" id="MobiDB-lite"/>
    </source>
</evidence>
<proteinExistence type="predicted"/>
<comment type="caution">
    <text evidence="2">The sequence shown here is derived from an EMBL/GenBank/DDBJ whole genome shotgun (WGS) entry which is preliminary data.</text>
</comment>
<feature type="compositionally biased region" description="Polar residues" evidence="1">
    <location>
        <begin position="386"/>
        <end position="400"/>
    </location>
</feature>
<feature type="region of interest" description="Disordered" evidence="1">
    <location>
        <begin position="386"/>
        <end position="426"/>
    </location>
</feature>
<feature type="non-terminal residue" evidence="2">
    <location>
        <position position="1"/>
    </location>
</feature>
<sequence length="1157" mass="129270">MNEQEQYEPLSFKGQMAARYRERLSMGFTLANDNKGEANDTSAGPAVAATLSDPPGALIRHGIFRAADQTMDASEVAPGTSHNLTATVALPMAPRSKSSLEDNQTIVPKPTMKDLITKFETRFITSTQLRQNTEEDDEKHRIARDAWGSSCPRIKLELDPSAMTSSSSSDVIDSKSSQTLSKPPQAKTSRATLSLNYDTNSRLQMLQCLNRPRSRQSGGNATEQLGIEDNLNLTNSHRFTDSQNINTDNQLEADNVEEVPVTKEDTMHNPCVASNLESLPDKPERAEKELKQTSDEPEASAVRVNLRDFAQRKKNATENKYIVHTKDWGKRLSKKDTANSPLDVAAFESISHNISTLLENEKDSSLKDNKSRNVLDVYKSGVNKIKQNISSPHLPFSNQKADVRSRSRQSDRSDESKDVPKDEKQHTKAMERYLQFLRSSNPPPVSQVTNDAKTEKTDLRRALRPPTPHRTNQLHKGSVSAFRNIAYPLREANQSTGGMPEMPRLPSKNERGVRLEHLFLHRPRSRQSLTTENKEISIDPSGGDFFVTPTFSSTNSVDSNVCEANNKLNTGDSIAQPKTETSDIRLHGQVPVTKPASKWSTLPGRNSAVKKLAKNTHVRPQSARAHDTSDQKQIKQVTSFLRTRSSSTSKTMVPTLSAKKASSLFSSPKSVISVASSNPFNATHRISPTVKRKPQRELKLLKYEASDTGSLLLTEDELADNDLVPVHLRERKPRDLSGQLTLAMSSSDDSQNARPVSKLGTQFKKLSEASSEKRMPSVPEIIDRMEPQCFDDEARPVNKTVFSSDDSKCSKNHPQESKQSEDNNNKFFVLHGKRRSTVTATKCLDYPKDDLTRHRTTSMHHWKLPNAHMASPAAGNKTGDLSNIQTIKETKDTKEGSNLTSSVVPDERKAGYVTRDGRDRKVFEQYHRRTPEPLNTCARGDNLHAAGESSVDKAFTGMMVKPAEPGKGSPTRRTTLQKATGNTSSFTREHAKERRGDASVEPNMLQTELVSRSRESSHRMTDNMYNPFHFGHTHEKDEAYFEADTKLDKTPAASPQKKKRKSDHPKKPAKKKKKLEAAVDDTCLQIRSPLSMDLFVTKTHKSKSRDTSRKDEDPVDKMDRGDKSEICEQPVKKRSSGELSVKSHKMSKHRKDSSQTW</sequence>
<feature type="region of interest" description="Disordered" evidence="1">
    <location>
        <begin position="960"/>
        <end position="1030"/>
    </location>
</feature>
<dbReference type="Proteomes" id="UP000678393">
    <property type="component" value="Unassembled WGS sequence"/>
</dbReference>
<feature type="region of interest" description="Disordered" evidence="1">
    <location>
        <begin position="158"/>
        <end position="194"/>
    </location>
</feature>
<feature type="compositionally biased region" description="Basic and acidic residues" evidence="1">
    <location>
        <begin position="1011"/>
        <end position="1021"/>
    </location>
</feature>
<evidence type="ECO:0000313" key="3">
    <source>
        <dbReference type="Proteomes" id="UP000678393"/>
    </source>
</evidence>
<feature type="compositionally biased region" description="Polar residues" evidence="1">
    <location>
        <begin position="971"/>
        <end position="986"/>
    </location>
</feature>
<organism evidence="2 3">
    <name type="scientific">Candidula unifasciata</name>
    <dbReference type="NCBI Taxonomy" id="100452"/>
    <lineage>
        <taxon>Eukaryota</taxon>
        <taxon>Metazoa</taxon>
        <taxon>Spiralia</taxon>
        <taxon>Lophotrochozoa</taxon>
        <taxon>Mollusca</taxon>
        <taxon>Gastropoda</taxon>
        <taxon>Heterobranchia</taxon>
        <taxon>Euthyneura</taxon>
        <taxon>Panpulmonata</taxon>
        <taxon>Eupulmonata</taxon>
        <taxon>Stylommatophora</taxon>
        <taxon>Helicina</taxon>
        <taxon>Helicoidea</taxon>
        <taxon>Geomitridae</taxon>
        <taxon>Candidula</taxon>
    </lineage>
</organism>
<feature type="compositionally biased region" description="Basic and acidic residues" evidence="1">
    <location>
        <begin position="805"/>
        <end position="824"/>
    </location>
</feature>
<feature type="compositionally biased region" description="Basic and acidic residues" evidence="1">
    <location>
        <begin position="1104"/>
        <end position="1126"/>
    </location>
</feature>
<dbReference type="EMBL" id="CAJHNH020003435">
    <property type="protein sequence ID" value="CAG5129285.1"/>
    <property type="molecule type" value="Genomic_DNA"/>
</dbReference>
<feature type="compositionally biased region" description="Low complexity" evidence="1">
    <location>
        <begin position="159"/>
        <end position="177"/>
    </location>
</feature>
<feature type="compositionally biased region" description="Basic and acidic residues" evidence="1">
    <location>
        <begin position="279"/>
        <end position="294"/>
    </location>
</feature>
<name>A0A8S3ZNE6_9EUPU</name>